<evidence type="ECO:0000256" key="1">
    <source>
        <dbReference type="ARBA" id="ARBA00022771"/>
    </source>
</evidence>
<feature type="coiled-coil region" evidence="5">
    <location>
        <begin position="1616"/>
        <end position="1769"/>
    </location>
</feature>
<dbReference type="Proteomes" id="UP000005408">
    <property type="component" value="Unassembled WGS sequence"/>
</dbReference>
<feature type="compositionally biased region" description="Basic residues" evidence="6">
    <location>
        <begin position="1196"/>
        <end position="1206"/>
    </location>
</feature>
<feature type="repeat" description="TPR" evidence="4">
    <location>
        <begin position="266"/>
        <end position="299"/>
    </location>
</feature>
<dbReference type="CDD" id="cd16481">
    <property type="entry name" value="RING-H2_TTC3"/>
    <property type="match status" value="1"/>
</dbReference>
<evidence type="ECO:0000256" key="4">
    <source>
        <dbReference type="PROSITE-ProRule" id="PRU00339"/>
    </source>
</evidence>
<evidence type="ECO:0000313" key="9">
    <source>
        <dbReference type="Proteomes" id="UP000005408"/>
    </source>
</evidence>
<feature type="compositionally biased region" description="Polar residues" evidence="6">
    <location>
        <begin position="1089"/>
        <end position="1111"/>
    </location>
</feature>
<feature type="repeat" description="TPR" evidence="4">
    <location>
        <begin position="658"/>
        <end position="691"/>
    </location>
</feature>
<feature type="region of interest" description="Disordered" evidence="6">
    <location>
        <begin position="1883"/>
        <end position="1941"/>
    </location>
</feature>
<feature type="coiled-coil region" evidence="5">
    <location>
        <begin position="1809"/>
        <end position="1836"/>
    </location>
</feature>
<keyword evidence="5" id="KW-0175">Coiled coil</keyword>
<feature type="region of interest" description="Disordered" evidence="6">
    <location>
        <begin position="821"/>
        <end position="872"/>
    </location>
</feature>
<dbReference type="SUPFAM" id="SSF48452">
    <property type="entry name" value="TPR-like"/>
    <property type="match status" value="1"/>
</dbReference>
<dbReference type="Gene3D" id="1.25.40.10">
    <property type="entry name" value="Tetratricopeptide repeat domain"/>
    <property type="match status" value="2"/>
</dbReference>
<dbReference type="PANTHER" id="PTHR17550:SF4">
    <property type="entry name" value="E3 UBIQUITIN-PROTEIN LIGASE TTC3"/>
    <property type="match status" value="1"/>
</dbReference>
<organism evidence="8 9">
    <name type="scientific">Magallana gigas</name>
    <name type="common">Pacific oyster</name>
    <name type="synonym">Crassostrea gigas</name>
    <dbReference type="NCBI Taxonomy" id="29159"/>
    <lineage>
        <taxon>Eukaryota</taxon>
        <taxon>Metazoa</taxon>
        <taxon>Spiralia</taxon>
        <taxon>Lophotrochozoa</taxon>
        <taxon>Mollusca</taxon>
        <taxon>Bivalvia</taxon>
        <taxon>Autobranchia</taxon>
        <taxon>Pteriomorphia</taxon>
        <taxon>Ostreida</taxon>
        <taxon>Ostreoidea</taxon>
        <taxon>Ostreidae</taxon>
        <taxon>Magallana</taxon>
    </lineage>
</organism>
<dbReference type="Pfam" id="PF24905">
    <property type="entry name" value="TTC3_9th"/>
    <property type="match status" value="1"/>
</dbReference>
<evidence type="ECO:0000256" key="6">
    <source>
        <dbReference type="SAM" id="MobiDB-lite"/>
    </source>
</evidence>
<dbReference type="SMART" id="SM00184">
    <property type="entry name" value="RING"/>
    <property type="match status" value="1"/>
</dbReference>
<feature type="compositionally biased region" description="Basic and acidic residues" evidence="6">
    <location>
        <begin position="821"/>
        <end position="830"/>
    </location>
</feature>
<evidence type="ECO:0000313" key="8">
    <source>
        <dbReference type="EnsemblMetazoa" id="G24369.3:cds"/>
    </source>
</evidence>
<feature type="compositionally biased region" description="Basic and acidic residues" evidence="6">
    <location>
        <begin position="431"/>
        <end position="445"/>
    </location>
</feature>
<dbReference type="PROSITE" id="PS50089">
    <property type="entry name" value="ZF_RING_2"/>
    <property type="match status" value="1"/>
</dbReference>
<feature type="compositionally biased region" description="Basic and acidic residues" evidence="6">
    <location>
        <begin position="896"/>
        <end position="906"/>
    </location>
</feature>
<dbReference type="InterPro" id="IPR056870">
    <property type="entry name" value="TTC3/DZIP3/RBM44-like_helical"/>
</dbReference>
<dbReference type="InterPro" id="IPR001841">
    <property type="entry name" value="Znf_RING"/>
</dbReference>
<feature type="compositionally biased region" description="Acidic residues" evidence="6">
    <location>
        <begin position="516"/>
        <end position="525"/>
    </location>
</feature>
<dbReference type="InterPro" id="IPR043866">
    <property type="entry name" value="TTC3/DZIP3_dom"/>
</dbReference>
<feature type="compositionally biased region" description="Low complexity" evidence="6">
    <location>
        <begin position="1118"/>
        <end position="1127"/>
    </location>
</feature>
<evidence type="ECO:0000259" key="7">
    <source>
        <dbReference type="PROSITE" id="PS50089"/>
    </source>
</evidence>
<feature type="region of interest" description="Disordered" evidence="6">
    <location>
        <begin position="516"/>
        <end position="569"/>
    </location>
</feature>
<evidence type="ECO:0000256" key="3">
    <source>
        <dbReference type="PROSITE-ProRule" id="PRU00175"/>
    </source>
</evidence>
<feature type="compositionally biased region" description="Low complexity" evidence="6">
    <location>
        <begin position="1926"/>
        <end position="1935"/>
    </location>
</feature>
<keyword evidence="9" id="KW-1185">Reference proteome</keyword>
<dbReference type="EnsemblMetazoa" id="G24369.3">
    <property type="protein sequence ID" value="G24369.3:cds"/>
    <property type="gene ID" value="G24369"/>
</dbReference>
<keyword evidence="2" id="KW-0862">Zinc</keyword>
<dbReference type="GO" id="GO:0005737">
    <property type="term" value="C:cytoplasm"/>
    <property type="evidence" value="ECO:0007669"/>
    <property type="project" value="UniProtKB-ARBA"/>
</dbReference>
<dbReference type="Gene3D" id="3.30.40.10">
    <property type="entry name" value="Zinc/RING finger domain, C3HC4 (zinc finger)"/>
    <property type="match status" value="1"/>
</dbReference>
<feature type="region of interest" description="Disordered" evidence="6">
    <location>
        <begin position="1089"/>
        <end position="1127"/>
    </location>
</feature>
<dbReference type="Pfam" id="PF19179">
    <property type="entry name" value="TTC3_DZIP3_dom"/>
    <property type="match status" value="1"/>
</dbReference>
<feature type="region of interest" description="Disordered" evidence="6">
    <location>
        <begin position="15"/>
        <end position="45"/>
    </location>
</feature>
<evidence type="ECO:0000256" key="5">
    <source>
        <dbReference type="SAM" id="Coils"/>
    </source>
</evidence>
<feature type="domain" description="RING-type" evidence="7">
    <location>
        <begin position="2084"/>
        <end position="2124"/>
    </location>
</feature>
<dbReference type="SUPFAM" id="SSF57850">
    <property type="entry name" value="RING/U-box"/>
    <property type="match status" value="1"/>
</dbReference>
<feature type="compositionally biased region" description="Basic and acidic residues" evidence="6">
    <location>
        <begin position="848"/>
        <end position="872"/>
    </location>
</feature>
<name>A0A8W8KL84_MAGGI</name>
<accession>A0A8W8KL84</accession>
<proteinExistence type="predicted"/>
<dbReference type="InterPro" id="IPR056871">
    <property type="entry name" value="WH_TTC3"/>
</dbReference>
<dbReference type="GO" id="GO:0008270">
    <property type="term" value="F:zinc ion binding"/>
    <property type="evidence" value="ECO:0007669"/>
    <property type="project" value="UniProtKB-KW"/>
</dbReference>
<feature type="compositionally biased region" description="Basic residues" evidence="6">
    <location>
        <begin position="535"/>
        <end position="546"/>
    </location>
</feature>
<feature type="compositionally biased region" description="Acidic residues" evidence="6">
    <location>
        <begin position="17"/>
        <end position="37"/>
    </location>
</feature>
<dbReference type="InterPro" id="IPR011990">
    <property type="entry name" value="TPR-like_helical_dom_sf"/>
</dbReference>
<sequence length="2137" mass="241806">MDIIAMKELSLNTLDDTMSDSDSEGVPELVESSDEDATVNSHSAKPSREYADSWVTRSERFLDRQDAQAHILSLGPFLLGLNNFLSQPWIQALKEVKLLEGNRETEITALSWSELEALDLVEQVFFVMKAKLRKSAYMIACLDLVDCVEEKMKEKIQVDNCIKLAEPVELIIKLWNKMNKSSICSKNEKQTKFATIYIAKVYHIMVLGVGRDSKDMAEEYKRNRRKIQSVDPSKYKDAGNEQYQRGKFETASDYYTKAAKADPFNHIFYGNRAQTYTKLRRHDEALSDGRRAITLKPDYCKGHYRYAQAFADLDRLDYAIAVNRKGYIQCKKSRNKNISETNLNELEQQGKRLSMERDTKLREERIRKVLEDKEFGDRYIEEELPAELRNLPGKKRVIKLTDAIKVMNQSTKSSIEIPDIQTSDSSSGDEEPAKMETAEKKETKTQTDASWPETYSDIKSDLLRITEKWEFDKRNMEIETQLMKHRQELEIAKFRQKIELAKIGGLSEPNLQELAAEDADDDDEGNTNNNAQTKKEKRRKGDKRNKKKEDVVKTVTKEKKERSPEGSKEALELKGILMEGYDRYQQGDPRNATAEYSKALKLINKHTLKQLNIEKVHVVTTKYACGITSISTGIHKMIMEGIDKFNDIRNRHSEIKFPLAYYGLGKAYTTLNRYGQAVEPIKLGLKMVENQKCISFSWPGTTITIEESVPEKLLGLLTDLLQLSLSPPPPDATCRIHSDTDEDRVIIYQSDPDYKGFVRVICQAKCKIEFHYNCWKDFKSKMGEKIGDKDMLETPCPTPNCGTVIVKISIYRQDAIEKHFESEKMETNKKQDKKKKPVLKMPPSSQDKIQKKMEKKEQKMKKKMENKEEKTELMEDIDQMLQESESQKADLAGGGDGREEEFKVPDHTQPVSVLRKDDDDIKLNKYKGTKKQKNKKKKEKAAKATLAVEVNFTDNKDKLLLNEHSIPDSPTRDFSVPTNIHEKVQAFENSYESKPVQHVYDQITENLFSFFEEILNAHGPLHVDDKKLTSLIEDFPNDAKEKIEQVGGLSSFLRQSLKFAMINDYVCLLKDSVKARDISLAQGFARQTLSNSSDSSDNVWKTVGKHSNSSRDQPERTSPFSFNSSVDNVVSEDKPKAGFLHQPYPMKSSGVDSLDDFGSVVKKGSIDALDDDFDLGPVKTGSKMDRIDEIHLISPTKKKKKTKTKISRKDLDDIDSLSSSPSSDNDFSCEDDTGSLNSELSGARSGKVSLSSVKMQAENGRIVDLKQNLDISSRSSSKSDLSEKSGNDLSYDLMAKAYRNSPVASLYVKDKQGLLSGSPTFSENGRNVDKSLHGLTAPQPLKLPSQFSQKTPGMSLHSEASIAAEKEIDRIDNEMVKEIADDVMERLALGKNVSAAERQEMYNRITQDIWKDFKKQRTSVSSVWPLDNKSLYTQMSLSSLDSRQRKNYAEQFMKSHYENNTTDPLQGKTSFPHSTPIHSFPYPSKPPITTVSNNFPNLHTTQGVPPPLTLPTSFSSANSYTSNITYPSLNPSIWASTSGTNEAMPSIPNVTSFSTPPPPLNLPSFASGPFGGFNIGTSLTEPSVSSTLSSVFGTHSDQCVQTAVETRDVEVNTEPYESYMAQYERSKEDCDNLKTLVVRLQTQVAEREAMLREWTVKTKSLEANSQQLDLEKKNLEVQLQVYEQQLNHLSLELNSKSSDVLDLREKINITEQKCLDLQKQQHDDRFRTSKLDKEKLEAVRIREELKKLREEESERAMRAEVELLQVKKNFTLQMLERSKMEYMVYKNKVSMIVKRRKDEGRSGGLKQHLDQYEGILKKCEETINRLKVEFDEHIRQIQGGKRLSELPQIFIPPPPPQPQMPNLDMLTGYTMTSTASAPSLLALASGSQSGGPKSSPSPPLRGSQPSASNIVPLSIPSIQSAPQPKPLGLPTGLPGSQRPLMSQPINPMIPSLSQGAMLQPHQPHKTSNFEKLIMKLQVALPKFNRADFTRLIQELRTNRGGSLSGLTLDEIVSQITILVHDYERQQGRSPSVAATQPQEMMTGFTDDRARNPPPGLPLSWGVSGTDLVSLGITSEVFEEEEDPCVICHEEMTPPTTVMLECKHRFHDECIRKWLREQSTCPNCRIYALLPDEFPSLR</sequence>
<feature type="compositionally biased region" description="Low complexity" evidence="6">
    <location>
        <begin position="1883"/>
        <end position="1894"/>
    </location>
</feature>
<dbReference type="InterPro" id="IPR013083">
    <property type="entry name" value="Znf_RING/FYVE/PHD"/>
</dbReference>
<feature type="compositionally biased region" description="Polar residues" evidence="6">
    <location>
        <begin position="414"/>
        <end position="426"/>
    </location>
</feature>
<dbReference type="PROSITE" id="PS50005">
    <property type="entry name" value="TPR"/>
    <property type="match status" value="3"/>
</dbReference>
<dbReference type="Pfam" id="PF13639">
    <property type="entry name" value="zf-RING_2"/>
    <property type="match status" value="1"/>
</dbReference>
<feature type="compositionally biased region" description="Basic and acidic residues" evidence="6">
    <location>
        <begin position="547"/>
        <end position="569"/>
    </location>
</feature>
<feature type="repeat" description="TPR" evidence="4">
    <location>
        <begin position="232"/>
        <end position="265"/>
    </location>
</feature>
<reference evidence="8" key="1">
    <citation type="submission" date="2022-08" db="UniProtKB">
        <authorList>
            <consortium name="EnsemblMetazoa"/>
        </authorList>
    </citation>
    <scope>IDENTIFICATION</scope>
    <source>
        <strain evidence="8">05x7-T-G4-1.051#20</strain>
    </source>
</reference>
<feature type="compositionally biased region" description="Low complexity" evidence="6">
    <location>
        <begin position="1216"/>
        <end position="1226"/>
    </location>
</feature>
<dbReference type="SMART" id="SM00028">
    <property type="entry name" value="TPR"/>
    <property type="match status" value="4"/>
</dbReference>
<keyword evidence="4" id="KW-0802">TPR repeat</keyword>
<protein>
    <recommendedName>
        <fullName evidence="7">RING-type domain-containing protein</fullName>
    </recommendedName>
</protein>
<feature type="region of interest" description="Disordered" evidence="6">
    <location>
        <begin position="884"/>
        <end position="912"/>
    </location>
</feature>
<keyword evidence="1 3" id="KW-0863">Zinc-finger</keyword>
<feature type="region of interest" description="Disordered" evidence="6">
    <location>
        <begin position="1196"/>
        <end position="1252"/>
    </location>
</feature>
<dbReference type="Pfam" id="PF24812">
    <property type="entry name" value="WHD_TTC3"/>
    <property type="match status" value="1"/>
</dbReference>
<keyword evidence="1 3" id="KW-0479">Metal-binding</keyword>
<feature type="coiled-coil region" evidence="5">
    <location>
        <begin position="336"/>
        <end position="363"/>
    </location>
</feature>
<feature type="compositionally biased region" description="Polar residues" evidence="6">
    <location>
        <begin position="1904"/>
        <end position="1921"/>
    </location>
</feature>
<dbReference type="Pfam" id="PF13432">
    <property type="entry name" value="TPR_16"/>
    <property type="match status" value="1"/>
</dbReference>
<dbReference type="InterPro" id="IPR019734">
    <property type="entry name" value="TPR_rpt"/>
</dbReference>
<feature type="region of interest" description="Disordered" evidence="6">
    <location>
        <begin position="414"/>
        <end position="452"/>
    </location>
</feature>
<dbReference type="PANTHER" id="PTHR17550">
    <property type="entry name" value="E3 UBIQUITIN-PROTEIN LIGASE TTC3"/>
    <property type="match status" value="1"/>
</dbReference>
<evidence type="ECO:0000256" key="2">
    <source>
        <dbReference type="ARBA" id="ARBA00022833"/>
    </source>
</evidence>